<protein>
    <recommendedName>
        <fullName evidence="4">Pyridoxamine 5'-phosphate oxidase putative domain-containing protein</fullName>
    </recommendedName>
</protein>
<organism evidence="2 3">
    <name type="scientific">Lomentospora prolificans</name>
    <dbReference type="NCBI Taxonomy" id="41688"/>
    <lineage>
        <taxon>Eukaryota</taxon>
        <taxon>Fungi</taxon>
        <taxon>Dikarya</taxon>
        <taxon>Ascomycota</taxon>
        <taxon>Pezizomycotina</taxon>
        <taxon>Sordariomycetes</taxon>
        <taxon>Hypocreomycetidae</taxon>
        <taxon>Microascales</taxon>
        <taxon>Microascaceae</taxon>
        <taxon>Lomentospora</taxon>
    </lineage>
</organism>
<name>A0A2N3N9U9_9PEZI</name>
<dbReference type="AlphaFoldDB" id="A0A2N3N9U9"/>
<accession>A0A2N3N9U9</accession>
<keyword evidence="1" id="KW-0472">Membrane</keyword>
<reference evidence="2 3" key="1">
    <citation type="journal article" date="2017" name="G3 (Bethesda)">
        <title>First Draft Genome Sequence of the Pathogenic Fungus Lomentospora prolificans (Formerly Scedosporium prolificans).</title>
        <authorList>
            <person name="Luo R."/>
            <person name="Zimin A."/>
            <person name="Workman R."/>
            <person name="Fan Y."/>
            <person name="Pertea G."/>
            <person name="Grossman N."/>
            <person name="Wear M.P."/>
            <person name="Jia B."/>
            <person name="Miller H."/>
            <person name="Casadevall A."/>
            <person name="Timp W."/>
            <person name="Zhang S.X."/>
            <person name="Salzberg S.L."/>
        </authorList>
    </citation>
    <scope>NUCLEOTIDE SEQUENCE [LARGE SCALE GENOMIC DNA]</scope>
    <source>
        <strain evidence="2 3">JHH-5317</strain>
    </source>
</reference>
<evidence type="ECO:0000313" key="3">
    <source>
        <dbReference type="Proteomes" id="UP000233524"/>
    </source>
</evidence>
<dbReference type="Proteomes" id="UP000233524">
    <property type="component" value="Unassembled WGS sequence"/>
</dbReference>
<dbReference type="PANTHER" id="PTHR39336">
    <property type="entry name" value="PYRIDOXAMINE PHOSPHATE OXIDASE FAMILY PROTEIN (AFU_ORTHOLOGUE AFUA_6G11440)"/>
    <property type="match status" value="1"/>
</dbReference>
<dbReference type="OrthoDB" id="539398at2759"/>
<evidence type="ECO:0000313" key="2">
    <source>
        <dbReference type="EMBL" id="PKS09215.1"/>
    </source>
</evidence>
<feature type="transmembrane region" description="Helical" evidence="1">
    <location>
        <begin position="232"/>
        <end position="250"/>
    </location>
</feature>
<keyword evidence="1" id="KW-1133">Transmembrane helix</keyword>
<gene>
    <name evidence="2" type="ORF">jhhlp_003829</name>
</gene>
<dbReference type="EMBL" id="NLAX01000010">
    <property type="protein sequence ID" value="PKS09215.1"/>
    <property type="molecule type" value="Genomic_DNA"/>
</dbReference>
<dbReference type="InParanoid" id="A0A2N3N9U9"/>
<comment type="caution">
    <text evidence="2">The sequence shown here is derived from an EMBL/GenBank/DDBJ whole genome shotgun (WGS) entry which is preliminary data.</text>
</comment>
<evidence type="ECO:0000256" key="1">
    <source>
        <dbReference type="SAM" id="Phobius"/>
    </source>
</evidence>
<dbReference type="PANTHER" id="PTHR39336:SF1">
    <property type="entry name" value="PYRIDOXAMINE PHOSPHATE OXIDASE FAMILY PROTEIN (AFU_ORTHOLOGUE AFUA_6G11440)"/>
    <property type="match status" value="1"/>
</dbReference>
<proteinExistence type="predicted"/>
<sequence length="253" mass="27882">MKIYPALTEDLTAWALRQPIFFTASAPTHGSHVNVSPKGLSPSHFAVLSPSLVAYVDRTGSGCETAAHAYENGRLTIMFTSFGPAPRILRLFCRAEIVEQDHPDFSALLAKIGDASGCGRRVYVGARAIVRGHVWRVTTSCGFGVPLIRKELLPPGENELYAFTERPTLELWASKQVEKADDAILEYQAANNAKSLDGLPGLKSARRDAGEKLLIVKDVEARVRRLWHERMSVLFGFLLAVLLFTFGKAFKQV</sequence>
<dbReference type="STRING" id="41688.A0A2N3N9U9"/>
<keyword evidence="1" id="KW-0812">Transmembrane</keyword>
<keyword evidence="3" id="KW-1185">Reference proteome</keyword>
<dbReference type="VEuPathDB" id="FungiDB:jhhlp_003829"/>
<evidence type="ECO:0008006" key="4">
    <source>
        <dbReference type="Google" id="ProtNLM"/>
    </source>
</evidence>